<gene>
    <name evidence="1" type="ORF">HaLaN_24255</name>
</gene>
<accession>A0A6A0A2N1</accession>
<name>A0A6A0A2N1_HAELA</name>
<dbReference type="Proteomes" id="UP000485058">
    <property type="component" value="Unassembled WGS sequence"/>
</dbReference>
<dbReference type="EMBL" id="BLLF01003040">
    <property type="protein sequence ID" value="GFH26154.1"/>
    <property type="molecule type" value="Genomic_DNA"/>
</dbReference>
<proteinExistence type="predicted"/>
<reference evidence="1 2" key="1">
    <citation type="submission" date="2020-02" db="EMBL/GenBank/DDBJ databases">
        <title>Draft genome sequence of Haematococcus lacustris strain NIES-144.</title>
        <authorList>
            <person name="Morimoto D."/>
            <person name="Nakagawa S."/>
            <person name="Yoshida T."/>
            <person name="Sawayama S."/>
        </authorList>
    </citation>
    <scope>NUCLEOTIDE SEQUENCE [LARGE SCALE GENOMIC DNA]</scope>
    <source>
        <strain evidence="1 2">NIES-144</strain>
    </source>
</reference>
<evidence type="ECO:0000313" key="2">
    <source>
        <dbReference type="Proteomes" id="UP000485058"/>
    </source>
</evidence>
<dbReference type="AlphaFoldDB" id="A0A6A0A2N1"/>
<evidence type="ECO:0000313" key="1">
    <source>
        <dbReference type="EMBL" id="GFH26154.1"/>
    </source>
</evidence>
<protein>
    <submittedName>
        <fullName evidence="1">Uncharacterized protein</fullName>
    </submittedName>
</protein>
<keyword evidence="2" id="KW-1185">Reference proteome</keyword>
<organism evidence="1 2">
    <name type="scientific">Haematococcus lacustris</name>
    <name type="common">Green alga</name>
    <name type="synonym">Haematococcus pluvialis</name>
    <dbReference type="NCBI Taxonomy" id="44745"/>
    <lineage>
        <taxon>Eukaryota</taxon>
        <taxon>Viridiplantae</taxon>
        <taxon>Chlorophyta</taxon>
        <taxon>core chlorophytes</taxon>
        <taxon>Chlorophyceae</taxon>
        <taxon>CS clade</taxon>
        <taxon>Chlamydomonadales</taxon>
        <taxon>Haematococcaceae</taxon>
        <taxon>Haematococcus</taxon>
    </lineage>
</organism>
<sequence length="144" mass="15751">MVWRPENFKSGYKWSVASDSVAFYKYYDSKLGSVWQDAMQGAPPDGSSSQVEEGGLGSAADWLEDERLHEKLVQAKVVAQAFNRLLKEMRSLELSVDERVWAIEASGVVQHAPDLLGGMRDFVTSVRQAACLGPGGQASPTDTL</sequence>
<comment type="caution">
    <text evidence="1">The sequence shown here is derived from an EMBL/GenBank/DDBJ whole genome shotgun (WGS) entry which is preliminary data.</text>
</comment>